<comment type="caution">
    <text evidence="1">The sequence shown here is derived from an EMBL/GenBank/DDBJ whole genome shotgun (WGS) entry which is preliminary data.</text>
</comment>
<protein>
    <submittedName>
        <fullName evidence="1">Uncharacterized protein</fullName>
    </submittedName>
</protein>
<reference evidence="1" key="2">
    <citation type="submission" date="2022-01" db="EMBL/GenBank/DDBJ databases">
        <authorList>
            <person name="Hirooka S."/>
            <person name="Miyagishima S.Y."/>
        </authorList>
    </citation>
    <scope>NUCLEOTIDE SEQUENCE</scope>
    <source>
        <strain evidence="1">NBRC 102759</strain>
    </source>
</reference>
<organism evidence="1 2">
    <name type="scientific">Galdieria partita</name>
    <dbReference type="NCBI Taxonomy" id="83374"/>
    <lineage>
        <taxon>Eukaryota</taxon>
        <taxon>Rhodophyta</taxon>
        <taxon>Bangiophyceae</taxon>
        <taxon>Galdieriales</taxon>
        <taxon>Galdieriaceae</taxon>
        <taxon>Galdieria</taxon>
    </lineage>
</organism>
<gene>
    <name evidence="1" type="ORF">GpartN1_g1089.t1</name>
</gene>
<reference evidence="1" key="1">
    <citation type="journal article" date="2022" name="Proc. Natl. Acad. Sci. U.S.A.">
        <title>Life cycle and functional genomics of the unicellular red alga Galdieria for elucidating algal and plant evolution and industrial use.</title>
        <authorList>
            <person name="Hirooka S."/>
            <person name="Itabashi T."/>
            <person name="Ichinose T.M."/>
            <person name="Onuma R."/>
            <person name="Fujiwara T."/>
            <person name="Yamashita S."/>
            <person name="Jong L.W."/>
            <person name="Tomita R."/>
            <person name="Iwane A.H."/>
            <person name="Miyagishima S.Y."/>
        </authorList>
    </citation>
    <scope>NUCLEOTIDE SEQUENCE</scope>
    <source>
        <strain evidence="1">NBRC 102759</strain>
    </source>
</reference>
<evidence type="ECO:0000313" key="1">
    <source>
        <dbReference type="EMBL" id="GJQ09298.1"/>
    </source>
</evidence>
<name>A0A9C7PRG6_9RHOD</name>
<sequence>MTQVFLETASFFEEALKDYDNEAKIFQASKCLQEFLDKQAMEGGISESETCRRLAKNLFSFLSRLETEWSRVHKTLFRALSDLLDFCGVSLIGELLVDVSESLKLVISSSKIFLVENDKDLEFLRRKIFSYCSKVSLYCLVASKGSREQQQELLKELTTGKAIHRIDKPLRKSFLPQFQLKYSSKSDSRLVKESSCSTKGFQVFELQRLAVTETARSIYRIFSKLHSHEKLTIENIFSFLNLTLSDYCDQPVLFNICECLLRDANGLKLEVSLPTYVISYSSNTETAVEYLSRFILRAIKKSRVSCNEYHQKWLRLYANCMFERNKDSLMNVIKGNELSSGEILNQLIYGKCSIQLPSIVDEIETLEDVEKLNIYIGHFCRLICNYLSSNKVDLAVLHHLLLLGFVKVDGIQKRTTSKKNFYAQLHSQLCCFEQFLRTWQEDFLQSLRQQSCLAIFHDIARLDSKIFDVEGHSLLIMDRLALLIGSCASIVRLLEIDANNKALSELRAQITQKCLVFRSANLRYSSCNYLAACGSLDSGLRESLITELLQLLKISDLELYSPSHKRLSSLEFRQLYGSLLSRILGYSAGITCLLLEERDELGLPGGLLGQIFSDAVGLLRPHILSKVSLPQTAESIRRRAGWVLVASLMKTRVARFLESSHLTRLLQFWQAELSFLRNNVEISKSRQHATSSQVEFSAQEASLAAARLASLGTLYHLLEAIEPRGRPPNFDSIVSVLISACAVRVAEVWQTLQRDENSTKSVSNMQRLFSLCEVFWLSRCALYLDHNQLSVDTCLRVSLAIVHSHGKKVTPEIIQDLEGYNDYFQLISFFGSLGAELPSQIAQLQTAVDCSATLLTAEQGKHPVWIELSFPISTKDYILSPLIGSKFGYKYASEFRIQKRALDGWCLSRLQASLWVALDVALFQRLEKQHISPWHFCLEQEEMSSTLFYMSNAFVELGKKGDTQLRHDLITNLCRLSQEKANESGTIPSLYAVWRQCICVMSLSLLCSDENIPIDDSDKILVKNAIYNVLDTSDMGSWLAGVFAAMEAASLFVDEPNKFLIKVYSAWKCGKEDFSFSHIRVAVYRWMDLLSASFWHAYHFVEGDCLLSICTLKILNECIRNWFPTWLKENDREMLEICETILWNCARWNCSILNCLILDICSFIWNWMETDASLDTSDRNLIRSVIPFNTETLIVTNIMTLLAALCRETQAGYGFILKHVVRTLSLICEIMGTSHLLQLIPSLPQLLIEIMDLYDDYAVETNALLKKLALGGRCDLWFTIFFRSFRGGSKKMISLEVTERSSENDTRFENTLESGLVSDIDEMEFWQLKGRTRDLLMESACCVLKEGSVTLNFFLTNSMQLILASCQSLRMNSIIEAFQLVRVMREKLAIGNESPSQGALLQLFSSIRSILNPQHHPMIVVAAAQAAVEISLWNPFADDELVDLIVPQERRNQLPNYWQYERWSEPVGVVTLFAMLRFASEWYYYQSVSNLPKLSVSSHTDLRPYVLAVIGDFSFILSGHSWMFEKWGCSIGSDGVYRDKLSEVFWKHGTSFIHNMILVEKLNLMEDNGETQVIWKQPSSPGVQLAERIQDLEEKEELVLSIHLAWLRHLMVECPASQETQQLINCFESNLMLAFLYNKGEHSFLNIIWRYLVEMSPKIVLNMVHSVIKSIYDESILVRIESRIVESFCWLSAACRTGLFDDTESVSGLQSYLRFMILISPIQLADEKKISKFNRLRDCILQMFLMGTCGYFHCLSCHLLSNSIAVDNSSDEDIWLAQADEDQLSDFWKQGFQLVSKYVDTTIANHSFQYCMEQLLSLRPISSRLKVQIMEKLVALLYCMVEYLPLETSLVQSAFSQICLGLDDSNIVSYNWLALVVLPGIQLFPPELLAFLWRVGWTYWHSDSVFVGTEDSRELRIAWMRIYIHLMTRSETISRQTSTSRHKNYLDALIIQIAIDMILTREENDNKIYSLTSDLLQLAKKNERVFRRIIHSLQLEDRLALQKVLKHATK</sequence>
<dbReference type="OrthoDB" id="10314624at2759"/>
<accession>A0A9C7PRG6</accession>
<evidence type="ECO:0000313" key="2">
    <source>
        <dbReference type="Proteomes" id="UP001061958"/>
    </source>
</evidence>
<proteinExistence type="predicted"/>
<dbReference type="EMBL" id="BQMJ01000007">
    <property type="protein sequence ID" value="GJQ09298.1"/>
    <property type="molecule type" value="Genomic_DNA"/>
</dbReference>
<dbReference type="Proteomes" id="UP001061958">
    <property type="component" value="Unassembled WGS sequence"/>
</dbReference>
<keyword evidence="2" id="KW-1185">Reference proteome</keyword>